<feature type="transmembrane region" description="Helical" evidence="12">
    <location>
        <begin position="289"/>
        <end position="308"/>
    </location>
</feature>
<dbReference type="InterPro" id="IPR001841">
    <property type="entry name" value="Znf_RING"/>
</dbReference>
<feature type="domain" description="FYVE-type" evidence="14">
    <location>
        <begin position="1529"/>
        <end position="1642"/>
    </location>
</feature>
<dbReference type="Proteomes" id="UP001166286">
    <property type="component" value="Unassembled WGS sequence"/>
</dbReference>
<dbReference type="GO" id="GO:0008270">
    <property type="term" value="F:zinc ion binding"/>
    <property type="evidence" value="ECO:0007669"/>
    <property type="project" value="UniProtKB-KW"/>
</dbReference>
<evidence type="ECO:0000259" key="14">
    <source>
        <dbReference type="PROSITE" id="PS50178"/>
    </source>
</evidence>
<dbReference type="PROSITE" id="PS50178">
    <property type="entry name" value="ZF_FYVE"/>
    <property type="match status" value="1"/>
</dbReference>
<feature type="region of interest" description="Disordered" evidence="11">
    <location>
        <begin position="1298"/>
        <end position="1402"/>
    </location>
</feature>
<feature type="transmembrane region" description="Helical" evidence="12">
    <location>
        <begin position="609"/>
        <end position="628"/>
    </location>
</feature>
<dbReference type="InterPro" id="IPR032800">
    <property type="entry name" value="TRP_N"/>
</dbReference>
<dbReference type="InterPro" id="IPR013083">
    <property type="entry name" value="Znf_RING/FYVE/PHD"/>
</dbReference>
<evidence type="ECO:0000313" key="16">
    <source>
        <dbReference type="Proteomes" id="UP001166286"/>
    </source>
</evidence>
<feature type="compositionally biased region" description="Acidic residues" evidence="11">
    <location>
        <begin position="1026"/>
        <end position="1038"/>
    </location>
</feature>
<feature type="compositionally biased region" description="Polar residues" evidence="11">
    <location>
        <begin position="1347"/>
        <end position="1358"/>
    </location>
</feature>
<feature type="transmembrane region" description="Helical" evidence="12">
    <location>
        <begin position="76"/>
        <end position="98"/>
    </location>
</feature>
<dbReference type="PROSITE" id="PS50089">
    <property type="entry name" value="ZF_RING_2"/>
    <property type="match status" value="1"/>
</dbReference>
<feature type="compositionally biased region" description="Polar residues" evidence="11">
    <location>
        <begin position="1870"/>
        <end position="1884"/>
    </location>
</feature>
<dbReference type="Pfam" id="PF14558">
    <property type="entry name" value="TRP_N"/>
    <property type="match status" value="1"/>
</dbReference>
<dbReference type="Gene3D" id="3.30.40.10">
    <property type="entry name" value="Zinc/RING finger domain, C3HC4 (zinc finger)"/>
    <property type="match status" value="2"/>
</dbReference>
<feature type="region of interest" description="Disordered" evidence="11">
    <location>
        <begin position="1835"/>
        <end position="1884"/>
    </location>
</feature>
<dbReference type="Pfam" id="PF01363">
    <property type="entry name" value="FYVE"/>
    <property type="match status" value="1"/>
</dbReference>
<evidence type="ECO:0000313" key="15">
    <source>
        <dbReference type="EMBL" id="KAK0509065.1"/>
    </source>
</evidence>
<dbReference type="PANTHER" id="PTHR31145">
    <property type="entry name" value="INTEGRAL MEMBRANE PROTEIN (AFU_ORTHOLOGUE AFUA_7G01610)"/>
    <property type="match status" value="1"/>
</dbReference>
<feature type="region of interest" description="Disordered" evidence="11">
    <location>
        <begin position="26"/>
        <end position="63"/>
    </location>
</feature>
<evidence type="ECO:0000256" key="4">
    <source>
        <dbReference type="ARBA" id="ARBA00022723"/>
    </source>
</evidence>
<comment type="similarity">
    <text evidence="2">Belongs to the transient receptor potential (TRP) ion channel family.</text>
</comment>
<dbReference type="Pfam" id="PF13639">
    <property type="entry name" value="zf-RING_2"/>
    <property type="match status" value="1"/>
</dbReference>
<feature type="transmembrane region" description="Helical" evidence="12">
    <location>
        <begin position="417"/>
        <end position="440"/>
    </location>
</feature>
<feature type="compositionally biased region" description="Polar residues" evidence="11">
    <location>
        <begin position="1467"/>
        <end position="1498"/>
    </location>
</feature>
<keyword evidence="9 12" id="KW-0472">Membrane</keyword>
<dbReference type="SUPFAM" id="SSF57903">
    <property type="entry name" value="FYVE/PHD zinc finger"/>
    <property type="match status" value="1"/>
</dbReference>
<dbReference type="InterPro" id="IPR040241">
    <property type="entry name" value="TRP_Flc/Pkd2-like"/>
</dbReference>
<feature type="region of interest" description="Disordered" evidence="11">
    <location>
        <begin position="750"/>
        <end position="775"/>
    </location>
</feature>
<dbReference type="InterPro" id="IPR017455">
    <property type="entry name" value="Znf_FYVE-rel"/>
</dbReference>
<feature type="compositionally biased region" description="Low complexity" evidence="11">
    <location>
        <begin position="1842"/>
        <end position="1859"/>
    </location>
</feature>
<proteinExistence type="inferred from homology"/>
<dbReference type="SMART" id="SM01320">
    <property type="entry name" value="TRP_N"/>
    <property type="match status" value="1"/>
</dbReference>
<name>A0AA39QTU8_9LECA</name>
<keyword evidence="16" id="KW-1185">Reference proteome</keyword>
<feature type="compositionally biased region" description="Polar residues" evidence="11">
    <location>
        <begin position="1074"/>
        <end position="1087"/>
    </location>
</feature>
<organism evidence="15 16">
    <name type="scientific">Cladonia borealis</name>
    <dbReference type="NCBI Taxonomy" id="184061"/>
    <lineage>
        <taxon>Eukaryota</taxon>
        <taxon>Fungi</taxon>
        <taxon>Dikarya</taxon>
        <taxon>Ascomycota</taxon>
        <taxon>Pezizomycotina</taxon>
        <taxon>Lecanoromycetes</taxon>
        <taxon>OSLEUM clade</taxon>
        <taxon>Lecanoromycetidae</taxon>
        <taxon>Lecanorales</taxon>
        <taxon>Lecanorineae</taxon>
        <taxon>Cladoniaceae</taxon>
        <taxon>Cladonia</taxon>
    </lineage>
</organism>
<comment type="caution">
    <text evidence="15">The sequence shown here is derived from an EMBL/GenBank/DDBJ whole genome shotgun (WGS) entry which is preliminary data.</text>
</comment>
<gene>
    <name evidence="15" type="ORF">JMJ35_008436</name>
</gene>
<feature type="compositionally biased region" description="Basic and acidic residues" evidence="11">
    <location>
        <begin position="26"/>
        <end position="44"/>
    </location>
</feature>
<feature type="region of interest" description="Disordered" evidence="11">
    <location>
        <begin position="1152"/>
        <end position="1269"/>
    </location>
</feature>
<dbReference type="InterPro" id="IPR011011">
    <property type="entry name" value="Znf_FYVE_PHD"/>
</dbReference>
<dbReference type="InterPro" id="IPR010308">
    <property type="entry name" value="TRP_C"/>
</dbReference>
<evidence type="ECO:0000256" key="11">
    <source>
        <dbReference type="SAM" id="MobiDB-lite"/>
    </source>
</evidence>
<evidence type="ECO:0000256" key="12">
    <source>
        <dbReference type="SAM" id="Phobius"/>
    </source>
</evidence>
<comment type="subcellular location">
    <subcellularLocation>
        <location evidence="1">Membrane</location>
        <topology evidence="1">Multi-pass membrane protein</topology>
    </subcellularLocation>
</comment>
<keyword evidence="4" id="KW-0479">Metal-binding</keyword>
<dbReference type="EMBL" id="JAFEKC020000019">
    <property type="protein sequence ID" value="KAK0509065.1"/>
    <property type="molecule type" value="Genomic_DNA"/>
</dbReference>
<feature type="compositionally biased region" description="Low complexity" evidence="11">
    <location>
        <begin position="1255"/>
        <end position="1269"/>
    </location>
</feature>
<dbReference type="GO" id="GO:0055085">
    <property type="term" value="P:transmembrane transport"/>
    <property type="evidence" value="ECO:0007669"/>
    <property type="project" value="TreeGrafter"/>
</dbReference>
<evidence type="ECO:0000256" key="2">
    <source>
        <dbReference type="ARBA" id="ARBA00010642"/>
    </source>
</evidence>
<feature type="region of interest" description="Disordered" evidence="11">
    <location>
        <begin position="1432"/>
        <end position="1522"/>
    </location>
</feature>
<feature type="domain" description="RING-type" evidence="13">
    <location>
        <begin position="1911"/>
        <end position="1956"/>
    </location>
</feature>
<dbReference type="SUPFAM" id="SSF57850">
    <property type="entry name" value="RING/U-box"/>
    <property type="match status" value="1"/>
</dbReference>
<evidence type="ECO:0000256" key="5">
    <source>
        <dbReference type="ARBA" id="ARBA00022729"/>
    </source>
</evidence>
<feature type="transmembrane region" description="Helical" evidence="12">
    <location>
        <begin position="640"/>
        <end position="662"/>
    </location>
</feature>
<keyword evidence="8 12" id="KW-1133">Transmembrane helix</keyword>
<feature type="compositionally biased region" description="Low complexity" evidence="11">
    <location>
        <begin position="829"/>
        <end position="841"/>
    </location>
</feature>
<evidence type="ECO:0000256" key="7">
    <source>
        <dbReference type="ARBA" id="ARBA00022833"/>
    </source>
</evidence>
<keyword evidence="3 12" id="KW-0812">Transmembrane</keyword>
<feature type="region of interest" description="Disordered" evidence="11">
    <location>
        <begin position="811"/>
        <end position="934"/>
    </location>
</feature>
<dbReference type="SMART" id="SM00184">
    <property type="entry name" value="RING"/>
    <property type="match status" value="1"/>
</dbReference>
<dbReference type="SMART" id="SM00064">
    <property type="entry name" value="FYVE"/>
    <property type="match status" value="1"/>
</dbReference>
<feature type="transmembrane region" description="Helical" evidence="12">
    <location>
        <begin position="498"/>
        <end position="522"/>
    </location>
</feature>
<reference evidence="15" key="1">
    <citation type="submission" date="2023-03" db="EMBL/GenBank/DDBJ databases">
        <title>Complete genome of Cladonia borealis.</title>
        <authorList>
            <person name="Park H."/>
        </authorList>
    </citation>
    <scope>NUCLEOTIDE SEQUENCE</scope>
    <source>
        <strain evidence="15">ANT050790</strain>
    </source>
</reference>
<dbReference type="GO" id="GO:0016020">
    <property type="term" value="C:membrane"/>
    <property type="evidence" value="ECO:0007669"/>
    <property type="project" value="UniProtKB-SubCell"/>
</dbReference>
<dbReference type="CDD" id="cd16489">
    <property type="entry name" value="mRING-CH-C4HC2H_ZNRF"/>
    <property type="match status" value="1"/>
</dbReference>
<feature type="region of interest" description="Disordered" evidence="11">
    <location>
        <begin position="1599"/>
        <end position="1625"/>
    </location>
</feature>
<evidence type="ECO:0000256" key="6">
    <source>
        <dbReference type="ARBA" id="ARBA00022771"/>
    </source>
</evidence>
<feature type="compositionally biased region" description="Basic and acidic residues" evidence="11">
    <location>
        <begin position="1099"/>
        <end position="1110"/>
    </location>
</feature>
<keyword evidence="6 10" id="KW-0863">Zinc-finger</keyword>
<evidence type="ECO:0000256" key="9">
    <source>
        <dbReference type="ARBA" id="ARBA00023136"/>
    </source>
</evidence>
<sequence length="1959" mass="212582">MATGIWWHGQKQGSARMGEALRVIKLDHGREPRRSSDEGSDPNHMKRWKGSSSALAVRPPQARCHNSTRIPPIHTILHMALWAIFLLTSPAAAVFINFENCLSPNTIDSDPRQLQFVPLYVWATFDSTSDSYGLNVTVYGNVTGVATQDTPIPNSTDPSWNNSNDTVGKIPDLGGVPPDQKFTTFTTQFNVLDYTPYDPPPERFCNSSALTPCPFKPVFALNDTHDIQSIVSQLPAFSVAHDLYSSYAFTSINAVLRLKSGAAGADPLACVEANVTPHLGDALSNTLTYIPLVVLILVAIATACAAIFSPWGSTDIFRFTSNYGRDDDLLRLVTPGFGDCLQYLQFIVLAGSLSLNYPGFFQPVVSQVSWSALMFNESFVSHGNGFHSLVDGMYVTNGSYGLDRMSQLVGMTSDEDIWVGMVIWLLVIVISVILLIQIGFTFRWAYRFYSNTQEEDLRQKNLPFSLGNAVRIVFNYFLLPVVALSAYQLVVAGQSPSVTVGLAAVLLLALVGFAVFLLWLIATTRPRSYLFDDLPTVLLYGPLYNTYSDNAATFALVPVVLTFTRGIAIGAVQPSGIAQLVLLAICEVIMILTLNAFRPFHSPTSMNAFHTFFAVVRLLIVLLSVAFVPSLGIKDSPRGWIGYIILLMHAIVLVFGFFLNAIQTLVEVLARMAGAGGEEGVAGGAARGGLVKVFGMRQLSRRHPRAGGRPRQSVGSDAAMLTHDTDQKSLQWNGGRSRSLSGSSAILLNRQGATSDNRRSVGLDSVSAGGAGDTPVSGRASAFSYLPGGSQAAGQGGSAGGIVNLRSAEAADPYYRPPRPKRTTVDAESSPPGRPRGSWSSAEWANKRWSHNSPDLEGSPKPGGEGPSLSGRGTPVPAHLNRDRSDSDGEDPRKSKTDYATREVDFYYGVRGPALSNQPTRRLKTGPADPTGPVISASGWIKNIFGGKTKEKGKGFEVVRSSRAPAMDRRALSGAILPANEVPYSDEPGLIQPERSRDLALSDEGDAIGAGTRHLPDEEPSSTITSDEDADEDGSMSDDDWHHNRESQISPFPPTLPTIETPGGIELPSRIASKASSRPTRQNTQGSLKPPHIPRKSSRRDSSTEADKSGTRLSTVAASPRPTRAFSTDPQAQLDIQPREEPLRRLPFESNHQHSFSQDTHLSAGGLSLSGNSLNSSMLSPGDQEADNDGTGHARHSSSVLGSLAPDLRLDRPSSMGYVQQHRASDNIHTASPDDIQILGSTAEVVDDPRRRSISPDLQPPQQQSDPSLPAISEHRHLQWATAPKLSSAAKKPKEIKLENHRHRWPSLHNLPPPPDERPFKRPRLAFKRCMEPSSASPSSAKPHRSQLVQPPRTTSAASAYEHGSVDRKAGDSLRRGHSDGDMLTGGFNGRSGIPTEPASADRETWMDFIRQPPSARQETVNRAQLAASRAAIMASDRRRRLAEHHEDYTRRRSSSSLSYVYPGSNHPRQTFTEATNERPSMGRSSTSNSPPMQATQGSRERPLPRPPSIETLQNRRSRDIALPRWQPDAEVSKCPICGNAFTMWYRRHHCRKCGRVVCASCSPHRITIPRQFIVHPPDDATPSPTMPTNPGMQIVDLTRDGNGIERGSSSDRPQSSDYRIDPALGGGQEVRLCNPCVPDPNPLPHLPYPSPHALPNLHHATRLDTMSAQHRLSAAGIDRSNTDQIPTLTRRISSARSDYRSPDAALASINRATSRRHSQAPDPLNSPISPPGYSSLYGSAPDQTAHQRHVQALLQTHPSHRHHASTGNVPSSSHFRPMPNFHASISRPAPQPQLREEDICPVCHLALPPKGPDGSESAREAHINSCIERAFVSSGAGSSRAPPTQAAGAASATTIAQGPGTRPIPTGHRVSTGSNDVPSGSFQQRRAGMVVYPASEKDCVGKDGEGTQECVICFEEFAVGDELGRLECWCKFHKACIRKWWESSTKGPGSCPVHQQGT</sequence>
<accession>A0AA39QTU8</accession>
<feature type="compositionally biased region" description="Low complexity" evidence="11">
    <location>
        <begin position="1162"/>
        <end position="1180"/>
    </location>
</feature>
<keyword evidence="5" id="KW-0732">Signal</keyword>
<feature type="transmembrane region" description="Helical" evidence="12">
    <location>
        <begin position="472"/>
        <end position="491"/>
    </location>
</feature>
<dbReference type="PANTHER" id="PTHR31145:SF6">
    <property type="entry name" value="INTEGRAL MEMBRANE PROTEIN (AFU_ORTHOLOGUE AFUA_7G01610)"/>
    <property type="match status" value="1"/>
</dbReference>
<evidence type="ECO:0000256" key="8">
    <source>
        <dbReference type="ARBA" id="ARBA00022989"/>
    </source>
</evidence>
<feature type="region of interest" description="Disordered" evidence="11">
    <location>
        <begin position="701"/>
        <end position="720"/>
    </location>
</feature>
<feature type="compositionally biased region" description="Basic and acidic residues" evidence="11">
    <location>
        <begin position="1364"/>
        <end position="1381"/>
    </location>
</feature>
<keyword evidence="7" id="KW-0862">Zinc</keyword>
<dbReference type="CDD" id="cd15737">
    <property type="entry name" value="FYVE2_Vac1p_like"/>
    <property type="match status" value="1"/>
</dbReference>
<feature type="region of interest" description="Disordered" evidence="11">
    <location>
        <begin position="1712"/>
        <end position="1747"/>
    </location>
</feature>
<evidence type="ECO:0000259" key="13">
    <source>
        <dbReference type="PROSITE" id="PS50089"/>
    </source>
</evidence>
<protein>
    <submittedName>
        <fullName evidence="15">Uncharacterized protein</fullName>
    </submittedName>
</protein>
<evidence type="ECO:0000256" key="3">
    <source>
        <dbReference type="ARBA" id="ARBA00022692"/>
    </source>
</evidence>
<dbReference type="InterPro" id="IPR000306">
    <property type="entry name" value="Znf_FYVE"/>
</dbReference>
<feature type="region of interest" description="Disordered" evidence="11">
    <location>
        <begin position="1007"/>
        <end position="1138"/>
    </location>
</feature>
<feature type="transmembrane region" description="Helical" evidence="12">
    <location>
        <begin position="580"/>
        <end position="597"/>
    </location>
</feature>
<dbReference type="Pfam" id="PF06011">
    <property type="entry name" value="TRP"/>
    <property type="match status" value="1"/>
</dbReference>
<evidence type="ECO:0000256" key="10">
    <source>
        <dbReference type="PROSITE-ProRule" id="PRU00175"/>
    </source>
</evidence>
<evidence type="ECO:0000256" key="1">
    <source>
        <dbReference type="ARBA" id="ARBA00004141"/>
    </source>
</evidence>
<feature type="compositionally biased region" description="Basic and acidic residues" evidence="11">
    <location>
        <begin position="880"/>
        <end position="905"/>
    </location>
</feature>